<evidence type="ECO:0000313" key="1">
    <source>
        <dbReference type="EMBL" id="EEI93807.1"/>
    </source>
</evidence>
<gene>
    <name evidence="1" type="ORF">HMPREF0765_0660</name>
</gene>
<protein>
    <submittedName>
        <fullName evidence="1">Uncharacterized protein</fullName>
    </submittedName>
</protein>
<accession>C2FTK4</accession>
<evidence type="ECO:0000313" key="2">
    <source>
        <dbReference type="Proteomes" id="UP000006241"/>
    </source>
</evidence>
<proteinExistence type="predicted"/>
<reference evidence="1 2" key="1">
    <citation type="submission" date="2009-01" db="EMBL/GenBank/DDBJ databases">
        <authorList>
            <person name="Qin X."/>
            <person name="Bachman B."/>
            <person name="Battles P."/>
            <person name="Bell A."/>
            <person name="Bess C."/>
            <person name="Bickham C."/>
            <person name="Chaboub L."/>
            <person name="Chen D."/>
            <person name="Coyle M."/>
            <person name="Deiros D.R."/>
            <person name="Dinh H."/>
            <person name="Forbes L."/>
            <person name="Fowler G."/>
            <person name="Francisco L."/>
            <person name="Fu Q."/>
            <person name="Gubbala S."/>
            <person name="Hale W."/>
            <person name="Han Y."/>
            <person name="Hemphill L."/>
            <person name="Highlander S.K."/>
            <person name="Hirani K."/>
            <person name="Hogues M."/>
            <person name="Jackson L."/>
            <person name="Jakkamsetti A."/>
            <person name="Javaid M."/>
            <person name="Jiang H."/>
            <person name="Korchina V."/>
            <person name="Kovar C."/>
            <person name="Lara F."/>
            <person name="Lee S."/>
            <person name="Mata R."/>
            <person name="Mathew T."/>
            <person name="Moen C."/>
            <person name="Morales K."/>
            <person name="Munidasa M."/>
            <person name="Nazareth L."/>
            <person name="Ngo R."/>
            <person name="Nguyen L."/>
            <person name="Okwuonu G."/>
            <person name="Ongeri F."/>
            <person name="Patil S."/>
            <person name="Petrosino J."/>
            <person name="Pham C."/>
            <person name="Pham P."/>
            <person name="Pu L.-L."/>
            <person name="Puazo M."/>
            <person name="Raj R."/>
            <person name="Reid J."/>
            <person name="Rouhana J."/>
            <person name="Saada N."/>
            <person name="Shang Y."/>
            <person name="Simmons D."/>
            <person name="Thornton R."/>
            <person name="Warren J."/>
            <person name="Weissenberger G."/>
            <person name="Zhang J."/>
            <person name="Zhang L."/>
            <person name="Zhou C."/>
            <person name="Zhu D."/>
            <person name="Muzny D."/>
            <person name="Worley K."/>
            <person name="Gibbs R."/>
        </authorList>
    </citation>
    <scope>NUCLEOTIDE SEQUENCE [LARGE SCALE GENOMIC DNA]</scope>
    <source>
        <strain evidence="1 2">ATCC 33300</strain>
    </source>
</reference>
<comment type="caution">
    <text evidence="1">The sequence shown here is derived from an EMBL/GenBank/DDBJ whole genome shotgun (WGS) entry which is preliminary data.</text>
</comment>
<dbReference type="HOGENOM" id="CLU_3048121_0_0_10"/>
<organism evidence="1 2">
    <name type="scientific">Sphingobacterium spiritivorum ATCC 33300</name>
    <dbReference type="NCBI Taxonomy" id="525372"/>
    <lineage>
        <taxon>Bacteria</taxon>
        <taxon>Pseudomonadati</taxon>
        <taxon>Bacteroidota</taxon>
        <taxon>Sphingobacteriia</taxon>
        <taxon>Sphingobacteriales</taxon>
        <taxon>Sphingobacteriaceae</taxon>
        <taxon>Sphingobacterium</taxon>
    </lineage>
</organism>
<sequence length="54" mass="6553">MNLQELALSRSENSKVQRYRILKDYDWPDGKEVVKFDFKMMLLISWINLCILFL</sequence>
<dbReference type="AlphaFoldDB" id="C2FTK4"/>
<dbReference type="Proteomes" id="UP000006241">
    <property type="component" value="Unassembled WGS sequence"/>
</dbReference>
<name>C2FTK4_SPHSI</name>
<dbReference type="EMBL" id="ACHB01000013">
    <property type="protein sequence ID" value="EEI93807.1"/>
    <property type="molecule type" value="Genomic_DNA"/>
</dbReference>